<evidence type="ECO:0000259" key="15">
    <source>
        <dbReference type="Pfam" id="PF07715"/>
    </source>
</evidence>
<proteinExistence type="inferred from homology"/>
<evidence type="ECO:0000256" key="6">
    <source>
        <dbReference type="ARBA" id="ARBA00023004"/>
    </source>
</evidence>
<reference evidence="16" key="1">
    <citation type="submission" date="2022-03" db="EMBL/GenBank/DDBJ databases">
        <title>Identification of a novel bacterium isolated from mangrove sediments.</title>
        <authorList>
            <person name="Pan X."/>
        </authorList>
    </citation>
    <scope>NUCLEOTIDE SEQUENCE</scope>
    <source>
        <strain evidence="16">B1949</strain>
    </source>
</reference>
<keyword evidence="4" id="KW-0410">Iron transport</keyword>
<comment type="subcellular location">
    <subcellularLocation>
        <location evidence="1 11">Cell outer membrane</location>
        <topology evidence="1 11">Multi-pass membrane protein</topology>
    </subcellularLocation>
</comment>
<dbReference type="InterPro" id="IPR036942">
    <property type="entry name" value="Beta-barrel_TonB_sf"/>
</dbReference>
<dbReference type="Pfam" id="PF00593">
    <property type="entry name" value="TonB_dep_Rec_b-barrel"/>
    <property type="match status" value="1"/>
</dbReference>
<dbReference type="InterPro" id="IPR000531">
    <property type="entry name" value="Beta-barrel_TonB"/>
</dbReference>
<dbReference type="PANTHER" id="PTHR32552:SF81">
    <property type="entry name" value="TONB-DEPENDENT OUTER MEMBRANE RECEPTOR"/>
    <property type="match status" value="1"/>
</dbReference>
<comment type="similarity">
    <text evidence="11 12">Belongs to the TonB-dependent receptor family.</text>
</comment>
<feature type="domain" description="TonB-dependent receptor-like beta-barrel" evidence="14">
    <location>
        <begin position="271"/>
        <end position="789"/>
    </location>
</feature>
<dbReference type="PROSITE" id="PS52016">
    <property type="entry name" value="TONB_DEPENDENT_REC_3"/>
    <property type="match status" value="1"/>
</dbReference>
<keyword evidence="9 11" id="KW-0472">Membrane</keyword>
<evidence type="ECO:0000256" key="12">
    <source>
        <dbReference type="RuleBase" id="RU003357"/>
    </source>
</evidence>
<dbReference type="InterPro" id="IPR012910">
    <property type="entry name" value="Plug_dom"/>
</dbReference>
<keyword evidence="13" id="KW-0732">Signal</keyword>
<organism evidence="16 17">
    <name type="scientific">Novosphingobium organovorum</name>
    <dbReference type="NCBI Taxonomy" id="2930092"/>
    <lineage>
        <taxon>Bacteria</taxon>
        <taxon>Pseudomonadati</taxon>
        <taxon>Pseudomonadota</taxon>
        <taxon>Alphaproteobacteria</taxon>
        <taxon>Sphingomonadales</taxon>
        <taxon>Sphingomonadaceae</taxon>
        <taxon>Novosphingobium</taxon>
    </lineage>
</organism>
<evidence type="ECO:0000256" key="3">
    <source>
        <dbReference type="ARBA" id="ARBA00022452"/>
    </source>
</evidence>
<evidence type="ECO:0000256" key="2">
    <source>
        <dbReference type="ARBA" id="ARBA00022448"/>
    </source>
</evidence>
<keyword evidence="5 11" id="KW-0812">Transmembrane</keyword>
<dbReference type="EMBL" id="JALHLF010000053">
    <property type="protein sequence ID" value="MCJ2183596.1"/>
    <property type="molecule type" value="Genomic_DNA"/>
</dbReference>
<evidence type="ECO:0000256" key="1">
    <source>
        <dbReference type="ARBA" id="ARBA00004571"/>
    </source>
</evidence>
<feature type="domain" description="TonB-dependent receptor plug" evidence="15">
    <location>
        <begin position="62"/>
        <end position="170"/>
    </location>
</feature>
<evidence type="ECO:0000256" key="13">
    <source>
        <dbReference type="SAM" id="SignalP"/>
    </source>
</evidence>
<keyword evidence="2 11" id="KW-0813">Transport</keyword>
<evidence type="ECO:0000256" key="4">
    <source>
        <dbReference type="ARBA" id="ARBA00022496"/>
    </source>
</evidence>
<dbReference type="Pfam" id="PF07715">
    <property type="entry name" value="Plug"/>
    <property type="match status" value="1"/>
</dbReference>
<evidence type="ECO:0000256" key="10">
    <source>
        <dbReference type="ARBA" id="ARBA00023237"/>
    </source>
</evidence>
<name>A0ABT0BEZ0_9SPHN</name>
<gene>
    <name evidence="16" type="ORF">MTR62_12975</name>
</gene>
<feature type="signal peptide" evidence="13">
    <location>
        <begin position="1"/>
        <end position="26"/>
    </location>
</feature>
<evidence type="ECO:0000313" key="17">
    <source>
        <dbReference type="Proteomes" id="UP001162881"/>
    </source>
</evidence>
<keyword evidence="16" id="KW-0675">Receptor</keyword>
<keyword evidence="6" id="KW-0408">Iron</keyword>
<evidence type="ECO:0000256" key="8">
    <source>
        <dbReference type="ARBA" id="ARBA00023077"/>
    </source>
</evidence>
<dbReference type="PANTHER" id="PTHR32552">
    <property type="entry name" value="FERRICHROME IRON RECEPTOR-RELATED"/>
    <property type="match status" value="1"/>
</dbReference>
<dbReference type="SUPFAM" id="SSF56935">
    <property type="entry name" value="Porins"/>
    <property type="match status" value="1"/>
</dbReference>
<feature type="chain" id="PRO_5046393305" evidence="13">
    <location>
        <begin position="27"/>
        <end position="824"/>
    </location>
</feature>
<evidence type="ECO:0000256" key="9">
    <source>
        <dbReference type="ARBA" id="ARBA00023136"/>
    </source>
</evidence>
<evidence type="ECO:0000256" key="11">
    <source>
        <dbReference type="PROSITE-ProRule" id="PRU01360"/>
    </source>
</evidence>
<keyword evidence="8 12" id="KW-0798">TonB box</keyword>
<dbReference type="Proteomes" id="UP001162881">
    <property type="component" value="Unassembled WGS sequence"/>
</dbReference>
<dbReference type="Gene3D" id="2.40.170.20">
    <property type="entry name" value="TonB-dependent receptor, beta-barrel domain"/>
    <property type="match status" value="2"/>
</dbReference>
<comment type="caution">
    <text evidence="16">The sequence shown here is derived from an EMBL/GenBank/DDBJ whole genome shotgun (WGS) entry which is preliminary data.</text>
</comment>
<sequence>MRRGLLNSAGYSALLVAALWAPPVLAQDGEAAGDEAATQNTTQNKGGLNEIIVTAQRKAESLQDAAIAIDAVGGEDLVSKGISQAENLTKTVPALTVTNGGGSNTSIFIRGVGNITNSSYNDPAVAPSYDGVVLARAAGAFGAAFYDLERVEVLKGPQGILYGRNATGGAVNIIPAKPVLGERSAGFTVSFGNYDAVSAQGHLNLPLGDNAALRVAASRDVHDGYNKDGSDDLKRSGLRAQLLFEPTDTLSIRIGGDYTHVGGVGAGSSYIGNYTSGSDGYTFTASGLGNSEGLYTDAANAYRQTALGAPGFGFLSAIDEQQFTDNTYWGVNAEIKLKTGLGDLTFIPAYRKTKAESLFYGPAFNTAYTNERDEQFSSELRLSGSVGMIDYVVGGFYFDENIDNTGVYNQEFVLPIQHYTHKTTSYAGFGQLTANLSDSFRLIGGLRYTHDKKSIDGLINNFITFCGSVATLITPPDSFANGCAVDGALPRYPTLTSTADTVNWLISNGYIASGSTDEAAYQVYDLTSGAGQILKTYYPVVKSGSFSRVTWKAGAEFDAAPDSLLYATVESGYRAGGFQLSEGNPSYKPEFITAFTLGSKNRFLNNKVQLNIEAFYWKYKDQQINYFTYSGGVLVNQIDNAGRADIKGFDVDLTAKPWWTTTFNAKVQFLDTEYKELTLTTASPRDNINCPSSVAGTDGSTTILAFDCSGKPLLYSPKWTVNLGVEHVVPVSDNLEFVGSVQTAWRDKQWGAFEYLDFEKIPAYWTTDATLTARLPNSGFSVTAYINNIENKRRISSPQYSPIGFAVARYTAPQTYGIRVSAQF</sequence>
<keyword evidence="17" id="KW-1185">Reference proteome</keyword>
<keyword evidence="7" id="KW-0406">Ion transport</keyword>
<evidence type="ECO:0000313" key="16">
    <source>
        <dbReference type="EMBL" id="MCJ2183596.1"/>
    </source>
</evidence>
<keyword evidence="3 11" id="KW-1134">Transmembrane beta strand</keyword>
<evidence type="ECO:0000256" key="7">
    <source>
        <dbReference type="ARBA" id="ARBA00023065"/>
    </source>
</evidence>
<evidence type="ECO:0000259" key="14">
    <source>
        <dbReference type="Pfam" id="PF00593"/>
    </source>
</evidence>
<accession>A0ABT0BEZ0</accession>
<dbReference type="RefSeq" id="WP_244021561.1">
    <property type="nucleotide sequence ID" value="NZ_JALHLF010000053.1"/>
</dbReference>
<dbReference type="InterPro" id="IPR039426">
    <property type="entry name" value="TonB-dep_rcpt-like"/>
</dbReference>
<evidence type="ECO:0000256" key="5">
    <source>
        <dbReference type="ARBA" id="ARBA00022692"/>
    </source>
</evidence>
<protein>
    <submittedName>
        <fullName evidence="16">TonB-dependent receptor</fullName>
    </submittedName>
</protein>
<keyword evidence="10 11" id="KW-0998">Cell outer membrane</keyword>